<dbReference type="Proteomes" id="UP000515158">
    <property type="component" value="Unplaced"/>
</dbReference>
<evidence type="ECO:0000313" key="13">
    <source>
        <dbReference type="RefSeq" id="XP_034231847.1"/>
    </source>
</evidence>
<dbReference type="OrthoDB" id="8236350at2759"/>
<dbReference type="InterPro" id="IPR013083">
    <property type="entry name" value="Znf_RING/FYVE/PHD"/>
</dbReference>
<dbReference type="PANTHER" id="PTHR47156">
    <property type="entry name" value="PROTEIN CBG20824"/>
    <property type="match status" value="1"/>
</dbReference>
<evidence type="ECO:0000313" key="12">
    <source>
        <dbReference type="RefSeq" id="XP_034231845.1"/>
    </source>
</evidence>
<gene>
    <name evidence="7 8 9 10 11 12 13 14" type="primary">LOC117639912</name>
</gene>
<dbReference type="GO" id="GO:0008270">
    <property type="term" value="F:zinc ion binding"/>
    <property type="evidence" value="ECO:0007669"/>
    <property type="project" value="UniProtKB-KW"/>
</dbReference>
<evidence type="ECO:0000259" key="5">
    <source>
        <dbReference type="PROSITE" id="PS50089"/>
    </source>
</evidence>
<evidence type="ECO:0000256" key="1">
    <source>
        <dbReference type="ARBA" id="ARBA00022723"/>
    </source>
</evidence>
<dbReference type="RefSeq" id="XP_034231845.1">
    <property type="nucleotide sequence ID" value="XM_034375954.1"/>
</dbReference>
<keyword evidence="6" id="KW-1185">Reference proteome</keyword>
<dbReference type="Gene3D" id="3.30.40.10">
    <property type="entry name" value="Zinc/RING finger domain, C3HC4 (zinc finger)"/>
    <property type="match status" value="1"/>
</dbReference>
<evidence type="ECO:0000313" key="9">
    <source>
        <dbReference type="RefSeq" id="XP_034231842.1"/>
    </source>
</evidence>
<dbReference type="SMART" id="SM00184">
    <property type="entry name" value="RING"/>
    <property type="match status" value="1"/>
</dbReference>
<reference evidence="7 8" key="1">
    <citation type="submission" date="2025-04" db="UniProtKB">
        <authorList>
            <consortium name="RefSeq"/>
        </authorList>
    </citation>
    <scope>IDENTIFICATION</scope>
    <source>
        <tissue evidence="7 8">Total insect</tissue>
    </source>
</reference>
<dbReference type="PROSITE" id="PS00518">
    <property type="entry name" value="ZF_RING_1"/>
    <property type="match status" value="1"/>
</dbReference>
<dbReference type="InterPro" id="IPR017907">
    <property type="entry name" value="Znf_RING_CS"/>
</dbReference>
<dbReference type="PROSITE" id="PS50089">
    <property type="entry name" value="ZF_RING_2"/>
    <property type="match status" value="1"/>
</dbReference>
<evidence type="ECO:0000256" key="4">
    <source>
        <dbReference type="PROSITE-ProRule" id="PRU00175"/>
    </source>
</evidence>
<keyword evidence="1" id="KW-0479">Metal-binding</keyword>
<dbReference type="InterPro" id="IPR052667">
    <property type="entry name" value="E3_ubiquitin-ligase_RING"/>
</dbReference>
<dbReference type="RefSeq" id="XP_034231848.1">
    <property type="nucleotide sequence ID" value="XM_034375957.1"/>
</dbReference>
<organism evidence="14">
    <name type="scientific">Thrips palmi</name>
    <name type="common">Melon thrips</name>
    <dbReference type="NCBI Taxonomy" id="161013"/>
    <lineage>
        <taxon>Eukaryota</taxon>
        <taxon>Metazoa</taxon>
        <taxon>Ecdysozoa</taxon>
        <taxon>Arthropoda</taxon>
        <taxon>Hexapoda</taxon>
        <taxon>Insecta</taxon>
        <taxon>Pterygota</taxon>
        <taxon>Neoptera</taxon>
        <taxon>Paraneoptera</taxon>
        <taxon>Thysanoptera</taxon>
        <taxon>Terebrantia</taxon>
        <taxon>Thripoidea</taxon>
        <taxon>Thripidae</taxon>
        <taxon>Thrips</taxon>
    </lineage>
</organism>
<evidence type="ECO:0000313" key="10">
    <source>
        <dbReference type="RefSeq" id="XP_034231843.1"/>
    </source>
</evidence>
<protein>
    <submittedName>
        <fullName evidence="7 8">Uncharacterized protein LOC117639912 isoform X1</fullName>
    </submittedName>
</protein>
<keyword evidence="3" id="KW-0862">Zinc</keyword>
<evidence type="ECO:0000256" key="2">
    <source>
        <dbReference type="ARBA" id="ARBA00022771"/>
    </source>
</evidence>
<name>A0A6P8XXN0_THRPL</name>
<dbReference type="AlphaFoldDB" id="A0A6P8XXN0"/>
<dbReference type="PANTHER" id="PTHR47156:SF10">
    <property type="entry name" value="E3 UBIQUITIN-PROTEIN LIGASE TRIM-21-RELATED"/>
    <property type="match status" value="1"/>
</dbReference>
<sequence>MECPVCTHPWDFEERRPKGLPCLHSVCDSCLLHLPNDLCPQCRKPFTMPVPDNFSMVECLEALNGIALNSRGSEDPQRLRGSWWCMGCQSPPTALCSEHHDVRRPKAALQGSLQDWMQRASRDLGEAIQELPDAAAFNTLELLRALPATCTMTLRQDGGKGHAAEWRVDGSAAEDSLLKALIVGLAASGRLDRDPMGARARMPPAAQPQAPPPDEGRIVLNLSLSATDRSCRVDEKAETLQQVRDHGPQFLSCVQVRRMTGVVGHKDPAWVLDVLRSAAPSLQQLRILNPVRDHLLLVHAMPRLEKLELRCTNRALFTDPPVLPALFEPSTVRWLHVGGLPRATTLSLLRAHHASLKVLWLDVGLEPAAEWPFGCSDLVDFVRQCGLDIRELVIGREWLDRYGIRHDRTKCRAQLQLLERSLPDCLVSCDDCDIPII</sequence>
<dbReference type="SUPFAM" id="SSF57850">
    <property type="entry name" value="RING/U-box"/>
    <property type="match status" value="1"/>
</dbReference>
<dbReference type="RefSeq" id="XP_034231844.1">
    <property type="nucleotide sequence ID" value="XM_034375953.1"/>
</dbReference>
<evidence type="ECO:0000313" key="7">
    <source>
        <dbReference type="RefSeq" id="XP_034231840.1"/>
    </source>
</evidence>
<dbReference type="InterPro" id="IPR001841">
    <property type="entry name" value="Znf_RING"/>
</dbReference>
<evidence type="ECO:0000313" key="8">
    <source>
        <dbReference type="RefSeq" id="XP_034231841.1"/>
    </source>
</evidence>
<dbReference type="RefSeq" id="XP_034231840.1">
    <property type="nucleotide sequence ID" value="XM_034375949.1"/>
</dbReference>
<dbReference type="RefSeq" id="XP_034231843.1">
    <property type="nucleotide sequence ID" value="XM_034375952.1"/>
</dbReference>
<dbReference type="RefSeq" id="XP_034231842.1">
    <property type="nucleotide sequence ID" value="XM_034375951.1"/>
</dbReference>
<evidence type="ECO:0000313" key="14">
    <source>
        <dbReference type="RefSeq" id="XP_034231848.1"/>
    </source>
</evidence>
<dbReference type="RefSeq" id="XP_034231841.1">
    <property type="nucleotide sequence ID" value="XM_034375950.1"/>
</dbReference>
<dbReference type="GeneID" id="117639912"/>
<proteinExistence type="predicted"/>
<feature type="domain" description="RING-type" evidence="5">
    <location>
        <begin position="3"/>
        <end position="43"/>
    </location>
</feature>
<dbReference type="RefSeq" id="XP_034231847.1">
    <property type="nucleotide sequence ID" value="XM_034375956.1"/>
</dbReference>
<evidence type="ECO:0000313" key="6">
    <source>
        <dbReference type="Proteomes" id="UP000515158"/>
    </source>
</evidence>
<evidence type="ECO:0000256" key="3">
    <source>
        <dbReference type="ARBA" id="ARBA00022833"/>
    </source>
</evidence>
<evidence type="ECO:0000313" key="11">
    <source>
        <dbReference type="RefSeq" id="XP_034231844.1"/>
    </source>
</evidence>
<accession>A0A6P8XXN0</accession>
<keyword evidence="2 4" id="KW-0863">Zinc-finger</keyword>
<dbReference type="KEGG" id="tpal:117639912"/>